<evidence type="ECO:0000256" key="1">
    <source>
        <dbReference type="SAM" id="MobiDB-lite"/>
    </source>
</evidence>
<name>A0ABX8D6H2_9CELL</name>
<sequence length="171" mass="17074">MSTESARITAAVVAGVGTVGYYATPDLLRSRRARGWAKAACVLVVTAAGVPEAYRGWRATRDAAAGAPGAGSDAGSPSGGTVPDGADAPRGALSEAWRSVPPGWRAALTGGALAGAATSVALTVGIERALFRRGEARRASGVRLPHTRTGVALGVLAAALALYPDPVDGSR</sequence>
<feature type="region of interest" description="Disordered" evidence="1">
    <location>
        <begin position="65"/>
        <end position="90"/>
    </location>
</feature>
<gene>
    <name evidence="2" type="ORF">KG103_00295</name>
</gene>
<evidence type="ECO:0008006" key="4">
    <source>
        <dbReference type="Google" id="ProtNLM"/>
    </source>
</evidence>
<proteinExistence type="predicted"/>
<organism evidence="2 3">
    <name type="scientific">Cellulomonas wangleii</name>
    <dbReference type="NCBI Taxonomy" id="2816956"/>
    <lineage>
        <taxon>Bacteria</taxon>
        <taxon>Bacillati</taxon>
        <taxon>Actinomycetota</taxon>
        <taxon>Actinomycetes</taxon>
        <taxon>Micrococcales</taxon>
        <taxon>Cellulomonadaceae</taxon>
        <taxon>Cellulomonas</taxon>
    </lineage>
</organism>
<feature type="compositionally biased region" description="Low complexity" evidence="1">
    <location>
        <begin position="65"/>
        <end position="80"/>
    </location>
</feature>
<accession>A0ABX8D6H2</accession>
<keyword evidence="3" id="KW-1185">Reference proteome</keyword>
<evidence type="ECO:0000313" key="3">
    <source>
        <dbReference type="Proteomes" id="UP000677804"/>
    </source>
</evidence>
<protein>
    <recommendedName>
        <fullName evidence="4">Peptidase S9</fullName>
    </recommendedName>
</protein>
<dbReference type="Proteomes" id="UP000677804">
    <property type="component" value="Chromosome"/>
</dbReference>
<dbReference type="EMBL" id="CP074405">
    <property type="protein sequence ID" value="QVI62440.1"/>
    <property type="molecule type" value="Genomic_DNA"/>
</dbReference>
<evidence type="ECO:0000313" key="2">
    <source>
        <dbReference type="EMBL" id="QVI62440.1"/>
    </source>
</evidence>
<reference evidence="2 3" key="1">
    <citation type="submission" date="2021-05" db="EMBL/GenBank/DDBJ databases">
        <title>Novel species in genus Cellulomonas.</title>
        <authorList>
            <person name="Zhang G."/>
        </authorList>
    </citation>
    <scope>NUCLEOTIDE SEQUENCE [LARGE SCALE GENOMIC DNA]</scope>
    <source>
        <strain evidence="3">zg-ZUI222</strain>
    </source>
</reference>
<dbReference type="RefSeq" id="WP_207340100.1">
    <property type="nucleotide sequence ID" value="NZ_CP074405.1"/>
</dbReference>